<accession>A0A0E9T5S0</accession>
<sequence>MLYNWQTANSLPLVSLPSPANKVKRLV</sequence>
<evidence type="ECO:0000313" key="1">
    <source>
        <dbReference type="EMBL" id="JAH48727.1"/>
    </source>
</evidence>
<reference evidence="1" key="1">
    <citation type="submission" date="2014-11" db="EMBL/GenBank/DDBJ databases">
        <authorList>
            <person name="Amaro Gonzalez C."/>
        </authorList>
    </citation>
    <scope>NUCLEOTIDE SEQUENCE</scope>
</reference>
<proteinExistence type="predicted"/>
<dbReference type="AlphaFoldDB" id="A0A0E9T5S0"/>
<name>A0A0E9T5S0_ANGAN</name>
<dbReference type="EMBL" id="GBXM01059850">
    <property type="protein sequence ID" value="JAH48727.1"/>
    <property type="molecule type" value="Transcribed_RNA"/>
</dbReference>
<reference evidence="1" key="2">
    <citation type="journal article" date="2015" name="Fish Shellfish Immunol.">
        <title>Early steps in the European eel (Anguilla anguilla)-Vibrio vulnificus interaction in the gills: Role of the RtxA13 toxin.</title>
        <authorList>
            <person name="Callol A."/>
            <person name="Pajuelo D."/>
            <person name="Ebbesson L."/>
            <person name="Teles M."/>
            <person name="MacKenzie S."/>
            <person name="Amaro C."/>
        </authorList>
    </citation>
    <scope>NUCLEOTIDE SEQUENCE</scope>
</reference>
<protein>
    <submittedName>
        <fullName evidence="1">Uncharacterized protein</fullName>
    </submittedName>
</protein>
<organism evidence="1">
    <name type="scientific">Anguilla anguilla</name>
    <name type="common">European freshwater eel</name>
    <name type="synonym">Muraena anguilla</name>
    <dbReference type="NCBI Taxonomy" id="7936"/>
    <lineage>
        <taxon>Eukaryota</taxon>
        <taxon>Metazoa</taxon>
        <taxon>Chordata</taxon>
        <taxon>Craniata</taxon>
        <taxon>Vertebrata</taxon>
        <taxon>Euteleostomi</taxon>
        <taxon>Actinopterygii</taxon>
        <taxon>Neopterygii</taxon>
        <taxon>Teleostei</taxon>
        <taxon>Anguilliformes</taxon>
        <taxon>Anguillidae</taxon>
        <taxon>Anguilla</taxon>
    </lineage>
</organism>